<dbReference type="GO" id="GO:0005829">
    <property type="term" value="C:cytosol"/>
    <property type="evidence" value="ECO:0007669"/>
    <property type="project" value="TreeGrafter"/>
</dbReference>
<dbReference type="Gene3D" id="1.10.10.10">
    <property type="entry name" value="Winged helix-like DNA-binding domain superfamily/Winged helix DNA-binding domain"/>
    <property type="match status" value="1"/>
</dbReference>
<dbReference type="InterPro" id="IPR039420">
    <property type="entry name" value="WalR-like"/>
</dbReference>
<evidence type="ECO:0000256" key="5">
    <source>
        <dbReference type="ARBA" id="ARBA00024867"/>
    </source>
</evidence>
<evidence type="ECO:0000313" key="9">
    <source>
        <dbReference type="Proteomes" id="UP000054874"/>
    </source>
</evidence>
<comment type="function">
    <text evidence="5">May play the central regulatory role in sporulation. It may be an element of the effector pathway responsible for the activation of sporulation genes in response to nutritional stress. Spo0A may act in concert with spo0H (a sigma factor) to control the expression of some genes that are critical to the sporulation process.</text>
</comment>
<dbReference type="OrthoDB" id="3190595at2"/>
<keyword evidence="3" id="KW-0238">DNA-binding</keyword>
<evidence type="ECO:0000256" key="6">
    <source>
        <dbReference type="PROSITE-ProRule" id="PRU00169"/>
    </source>
</evidence>
<dbReference type="Proteomes" id="UP000054874">
    <property type="component" value="Unassembled WGS sequence"/>
</dbReference>
<evidence type="ECO:0000256" key="4">
    <source>
        <dbReference type="ARBA" id="ARBA00023163"/>
    </source>
</evidence>
<sequence>MKVICVDDEQPALDTFRLKAKGFPEIESLRLFSDCEEALRYAGENRIDVAFLDIEMPDMGGIELARELKKKDCNIRIFFMTAFEQYALDAFGVKALGYIMKPYTKEEIGEALETAALMRSRPKKRVEIETIPSFTVHVDGKRLALGGKKQELLALLVDRGETGLTTGEAIACLWQDRCADEKTQTLYRVTFYQLMDELKKNGIEDIISSGEKSKYIVKDMVECDLYRILDGETEGLKSYGGYYLKEYSWSETRNGQLNSMKEAAVFQKPDSGV</sequence>
<evidence type="ECO:0000256" key="3">
    <source>
        <dbReference type="ARBA" id="ARBA00023125"/>
    </source>
</evidence>
<evidence type="ECO:0000313" key="8">
    <source>
        <dbReference type="EMBL" id="KSV58661.1"/>
    </source>
</evidence>
<protein>
    <recommendedName>
        <fullName evidence="1">Stage 0 sporulation protein A homolog</fullName>
    </recommendedName>
</protein>
<dbReference type="STRING" id="290052.ASU35_02335"/>
<evidence type="ECO:0000256" key="1">
    <source>
        <dbReference type="ARBA" id="ARBA00018672"/>
    </source>
</evidence>
<accession>A0A0V8QDJ8</accession>
<dbReference type="AlphaFoldDB" id="A0A0V8QDJ8"/>
<dbReference type="PROSITE" id="PS50110">
    <property type="entry name" value="RESPONSE_REGULATORY"/>
    <property type="match status" value="1"/>
</dbReference>
<keyword evidence="2" id="KW-0805">Transcription regulation</keyword>
<dbReference type="GO" id="GO:0000976">
    <property type="term" value="F:transcription cis-regulatory region binding"/>
    <property type="evidence" value="ECO:0007669"/>
    <property type="project" value="TreeGrafter"/>
</dbReference>
<dbReference type="Pfam" id="PF00072">
    <property type="entry name" value="Response_reg"/>
    <property type="match status" value="1"/>
</dbReference>
<name>A0A0V8QDJ8_9FIRM</name>
<dbReference type="GO" id="GO:0006355">
    <property type="term" value="P:regulation of DNA-templated transcription"/>
    <property type="evidence" value="ECO:0007669"/>
    <property type="project" value="TreeGrafter"/>
</dbReference>
<keyword evidence="4" id="KW-0804">Transcription</keyword>
<feature type="domain" description="Response regulatory" evidence="7">
    <location>
        <begin position="2"/>
        <end position="116"/>
    </location>
</feature>
<dbReference type="InterPro" id="IPR001789">
    <property type="entry name" value="Sig_transdc_resp-reg_receiver"/>
</dbReference>
<gene>
    <name evidence="8" type="ORF">ASU35_02335</name>
</gene>
<dbReference type="InterPro" id="IPR011006">
    <property type="entry name" value="CheY-like_superfamily"/>
</dbReference>
<proteinExistence type="predicted"/>
<dbReference type="InterPro" id="IPR036388">
    <property type="entry name" value="WH-like_DNA-bd_sf"/>
</dbReference>
<reference evidence="8 9" key="1">
    <citation type="submission" date="2015-11" db="EMBL/GenBank/DDBJ databases">
        <title>Butyribacter intestini gen. nov., sp. nov., a butyric acid-producing bacterium of the family Lachnospiraceae isolated from the human faeces.</title>
        <authorList>
            <person name="Zou Y."/>
            <person name="Xue W."/>
            <person name="Luo G."/>
            <person name="Lv M."/>
        </authorList>
    </citation>
    <scope>NUCLEOTIDE SEQUENCE [LARGE SCALE GENOMIC DNA]</scope>
    <source>
        <strain evidence="8 9">ACET-33324</strain>
    </source>
</reference>
<dbReference type="PANTHER" id="PTHR48111">
    <property type="entry name" value="REGULATOR OF RPOS"/>
    <property type="match status" value="1"/>
</dbReference>
<comment type="caution">
    <text evidence="8">The sequence shown here is derived from an EMBL/GenBank/DDBJ whole genome shotgun (WGS) entry which is preliminary data.</text>
</comment>
<dbReference type="SMART" id="SM00448">
    <property type="entry name" value="REC"/>
    <property type="match status" value="1"/>
</dbReference>
<evidence type="ECO:0000256" key="2">
    <source>
        <dbReference type="ARBA" id="ARBA00023015"/>
    </source>
</evidence>
<evidence type="ECO:0000259" key="7">
    <source>
        <dbReference type="PROSITE" id="PS50110"/>
    </source>
</evidence>
<organism evidence="8 9">
    <name type="scientific">Acetivibrio ethanolgignens</name>
    <dbReference type="NCBI Taxonomy" id="290052"/>
    <lineage>
        <taxon>Bacteria</taxon>
        <taxon>Bacillati</taxon>
        <taxon>Bacillota</taxon>
        <taxon>Clostridia</taxon>
        <taxon>Eubacteriales</taxon>
        <taxon>Oscillospiraceae</taxon>
        <taxon>Acetivibrio</taxon>
    </lineage>
</organism>
<dbReference type="RefSeq" id="WP_058353096.1">
    <property type="nucleotide sequence ID" value="NZ_CABMMD010000164.1"/>
</dbReference>
<dbReference type="PANTHER" id="PTHR48111:SF69">
    <property type="entry name" value="RESPONSE REGULATOR RECEIVER"/>
    <property type="match status" value="1"/>
</dbReference>
<keyword evidence="6" id="KW-0597">Phosphoprotein</keyword>
<dbReference type="SUPFAM" id="SSF52172">
    <property type="entry name" value="CheY-like"/>
    <property type="match status" value="1"/>
</dbReference>
<dbReference type="EMBL" id="LNAM01000164">
    <property type="protein sequence ID" value="KSV58661.1"/>
    <property type="molecule type" value="Genomic_DNA"/>
</dbReference>
<feature type="modified residue" description="4-aspartylphosphate" evidence="6">
    <location>
        <position position="53"/>
    </location>
</feature>
<keyword evidence="9" id="KW-1185">Reference proteome</keyword>
<dbReference type="Gene3D" id="3.40.50.2300">
    <property type="match status" value="1"/>
</dbReference>
<dbReference type="GO" id="GO:0032993">
    <property type="term" value="C:protein-DNA complex"/>
    <property type="evidence" value="ECO:0007669"/>
    <property type="project" value="TreeGrafter"/>
</dbReference>
<dbReference type="GO" id="GO:0000156">
    <property type="term" value="F:phosphorelay response regulator activity"/>
    <property type="evidence" value="ECO:0007669"/>
    <property type="project" value="TreeGrafter"/>
</dbReference>